<evidence type="ECO:0000313" key="2">
    <source>
        <dbReference type="EMBL" id="MFC7615992.1"/>
    </source>
</evidence>
<keyword evidence="3" id="KW-1185">Reference proteome</keyword>
<proteinExistence type="predicted"/>
<feature type="transmembrane region" description="Helical" evidence="1">
    <location>
        <begin position="63"/>
        <end position="85"/>
    </location>
</feature>
<reference evidence="3" key="1">
    <citation type="journal article" date="2019" name="Int. J. Syst. Evol. Microbiol.">
        <title>The Global Catalogue of Microorganisms (GCM) 10K type strain sequencing project: providing services to taxonomists for standard genome sequencing and annotation.</title>
        <authorList>
            <consortium name="The Broad Institute Genomics Platform"/>
            <consortium name="The Broad Institute Genome Sequencing Center for Infectious Disease"/>
            <person name="Wu L."/>
            <person name="Ma J."/>
        </authorList>
    </citation>
    <scope>NUCLEOTIDE SEQUENCE [LARGE SCALE GENOMIC DNA]</scope>
    <source>
        <strain evidence="3">JCM 17695</strain>
    </source>
</reference>
<dbReference type="InterPro" id="IPR046291">
    <property type="entry name" value="DUF6328"/>
</dbReference>
<accession>A0ABW2TSW3</accession>
<evidence type="ECO:0000313" key="3">
    <source>
        <dbReference type="Proteomes" id="UP001596512"/>
    </source>
</evidence>
<sequence length="163" mass="18118">MTPHPPAQPEHDETPRQRLARNYGEQLQEVRVAQTAVQFLLAFLLALAFTPRFPEITAFQQDVYVIALVLGASATALLIAPAAYHRLVFRRGLKDRLVRATALFTLSGLTVLMLAIGASLLLVLDVVIGGPRAVWLTGAVLGWFGLWWFAVPLWTRRHGRQPD</sequence>
<evidence type="ECO:0000256" key="1">
    <source>
        <dbReference type="SAM" id="Phobius"/>
    </source>
</evidence>
<keyword evidence="1" id="KW-1133">Transmembrane helix</keyword>
<organism evidence="2 3">
    <name type="scientific">Actinokineospora soli</name>
    <dbReference type="NCBI Taxonomy" id="1048753"/>
    <lineage>
        <taxon>Bacteria</taxon>
        <taxon>Bacillati</taxon>
        <taxon>Actinomycetota</taxon>
        <taxon>Actinomycetes</taxon>
        <taxon>Pseudonocardiales</taxon>
        <taxon>Pseudonocardiaceae</taxon>
        <taxon>Actinokineospora</taxon>
    </lineage>
</organism>
<feature type="transmembrane region" description="Helical" evidence="1">
    <location>
        <begin position="32"/>
        <end position="51"/>
    </location>
</feature>
<keyword evidence="1" id="KW-0472">Membrane</keyword>
<gene>
    <name evidence="2" type="ORF">ACFQV2_23425</name>
</gene>
<feature type="transmembrane region" description="Helical" evidence="1">
    <location>
        <begin position="133"/>
        <end position="154"/>
    </location>
</feature>
<name>A0ABW2TSW3_9PSEU</name>
<protein>
    <submittedName>
        <fullName evidence="2">DUF6328 family protein</fullName>
    </submittedName>
</protein>
<comment type="caution">
    <text evidence="2">The sequence shown here is derived from an EMBL/GenBank/DDBJ whole genome shotgun (WGS) entry which is preliminary data.</text>
</comment>
<feature type="transmembrane region" description="Helical" evidence="1">
    <location>
        <begin position="97"/>
        <end position="121"/>
    </location>
</feature>
<dbReference type="Pfam" id="PF19853">
    <property type="entry name" value="DUF6328"/>
    <property type="match status" value="1"/>
</dbReference>
<dbReference type="EMBL" id="JBHTEY010000004">
    <property type="protein sequence ID" value="MFC7615992.1"/>
    <property type="molecule type" value="Genomic_DNA"/>
</dbReference>
<keyword evidence="1" id="KW-0812">Transmembrane</keyword>
<dbReference type="Proteomes" id="UP001596512">
    <property type="component" value="Unassembled WGS sequence"/>
</dbReference>